<comment type="caution">
    <text evidence="7">The sequence shown here is derived from an EMBL/GenBank/DDBJ whole genome shotgun (WGS) entry which is preliminary data.</text>
</comment>
<dbReference type="InterPro" id="IPR013424">
    <property type="entry name" value="Ice-binding_C"/>
</dbReference>
<dbReference type="Pfam" id="PF07589">
    <property type="entry name" value="PEP-CTERM"/>
    <property type="match status" value="1"/>
</dbReference>
<dbReference type="Proteomes" id="UP000525652">
    <property type="component" value="Unassembled WGS sequence"/>
</dbReference>
<evidence type="ECO:0000256" key="3">
    <source>
        <dbReference type="ARBA" id="ARBA00022729"/>
    </source>
</evidence>
<dbReference type="InterPro" id="IPR055372">
    <property type="entry name" value="CBM96"/>
</dbReference>
<keyword evidence="8" id="KW-1185">Reference proteome</keyword>
<comment type="subcellular location">
    <subcellularLocation>
        <location evidence="1">Secreted</location>
    </subcellularLocation>
</comment>
<protein>
    <submittedName>
        <fullName evidence="7">PEP-CTERM sorting domain-containing protein</fullName>
    </submittedName>
</protein>
<sequence length="250" mass="26699">MKHITAPSYFCLGLSLLLSPTYADTISSSQGSFVKSGDNADINYDSINQLQIAARGANNDRKIYLKFNLNGLLGSGEEFANTSFGLTTIAGNNSDVLLGGATGNIDFSVYGITDNDDDWSESTVTWNNAPKNDTGSRTGVISSGTVDLGSFTIDSSTVTGDQPFSISGEVLDTFLNDSYANDTDGIVTLIITSNGSTGDPGIRFWRSDDTELDTQYPRISYDVNPIPEPSTSGLLMGIVIVASSVLRRRR</sequence>
<feature type="domain" description="Ice-binding protein C-terminal" evidence="5">
    <location>
        <begin position="225"/>
        <end position="250"/>
    </location>
</feature>
<dbReference type="GO" id="GO:0005576">
    <property type="term" value="C:extracellular region"/>
    <property type="evidence" value="ECO:0007669"/>
    <property type="project" value="UniProtKB-SubCell"/>
</dbReference>
<organism evidence="7 8">
    <name type="scientific">Puniceicoccus vermicola</name>
    <dbReference type="NCBI Taxonomy" id="388746"/>
    <lineage>
        <taxon>Bacteria</taxon>
        <taxon>Pseudomonadati</taxon>
        <taxon>Verrucomicrobiota</taxon>
        <taxon>Opitutia</taxon>
        <taxon>Puniceicoccales</taxon>
        <taxon>Puniceicoccaceae</taxon>
        <taxon>Puniceicoccus</taxon>
    </lineage>
</organism>
<gene>
    <name evidence="7" type="ORF">H5P30_16685</name>
</gene>
<evidence type="ECO:0000313" key="7">
    <source>
        <dbReference type="EMBL" id="MBC2603422.1"/>
    </source>
</evidence>
<evidence type="ECO:0000256" key="2">
    <source>
        <dbReference type="ARBA" id="ARBA00022525"/>
    </source>
</evidence>
<evidence type="ECO:0000259" key="5">
    <source>
        <dbReference type="Pfam" id="PF07589"/>
    </source>
</evidence>
<proteinExistence type="predicted"/>
<feature type="domain" description="Carbohydrate-binding module family 96" evidence="6">
    <location>
        <begin position="25"/>
        <end position="134"/>
    </location>
</feature>
<dbReference type="AlphaFoldDB" id="A0A7X1B0P2"/>
<evidence type="ECO:0000313" key="8">
    <source>
        <dbReference type="Proteomes" id="UP000525652"/>
    </source>
</evidence>
<accession>A0A7X1B0P2</accession>
<dbReference type="EMBL" id="JACHVA010000126">
    <property type="protein sequence ID" value="MBC2603422.1"/>
    <property type="molecule type" value="Genomic_DNA"/>
</dbReference>
<feature type="chain" id="PRO_5031063087" evidence="4">
    <location>
        <begin position="24"/>
        <end position="250"/>
    </location>
</feature>
<evidence type="ECO:0000256" key="1">
    <source>
        <dbReference type="ARBA" id="ARBA00004613"/>
    </source>
</evidence>
<dbReference type="NCBIfam" id="TIGR02595">
    <property type="entry name" value="PEP_CTERM"/>
    <property type="match status" value="1"/>
</dbReference>
<evidence type="ECO:0000259" key="6">
    <source>
        <dbReference type="Pfam" id="PF24517"/>
    </source>
</evidence>
<feature type="signal peptide" evidence="4">
    <location>
        <begin position="1"/>
        <end position="23"/>
    </location>
</feature>
<keyword evidence="2" id="KW-0964">Secreted</keyword>
<reference evidence="7 8" key="1">
    <citation type="submission" date="2020-07" db="EMBL/GenBank/DDBJ databases">
        <authorList>
            <person name="Feng X."/>
        </authorList>
    </citation>
    <scope>NUCLEOTIDE SEQUENCE [LARGE SCALE GENOMIC DNA]</scope>
    <source>
        <strain evidence="7 8">JCM14086</strain>
    </source>
</reference>
<dbReference type="NCBIfam" id="NF033679">
    <property type="entry name" value="DNRLRE_dom"/>
    <property type="match status" value="1"/>
</dbReference>
<dbReference type="Pfam" id="PF24517">
    <property type="entry name" value="CBM96"/>
    <property type="match status" value="1"/>
</dbReference>
<name>A0A7X1B0P2_9BACT</name>
<evidence type="ECO:0000256" key="4">
    <source>
        <dbReference type="SAM" id="SignalP"/>
    </source>
</evidence>
<keyword evidence="3 4" id="KW-0732">Signal</keyword>
<dbReference type="RefSeq" id="WP_185694048.1">
    <property type="nucleotide sequence ID" value="NZ_JACHVA010000126.1"/>
</dbReference>